<dbReference type="RefSeq" id="WP_090080657.1">
    <property type="nucleotide sequence ID" value="NZ_FOMR01000002.1"/>
</dbReference>
<keyword evidence="1" id="KW-0812">Transmembrane</keyword>
<reference evidence="4" key="1">
    <citation type="submission" date="2016-10" db="EMBL/GenBank/DDBJ databases">
        <authorList>
            <person name="Varghese N."/>
            <person name="Submissions S."/>
        </authorList>
    </citation>
    <scope>NUCLEOTIDE SEQUENCE [LARGE SCALE GENOMIC DNA]</scope>
    <source>
        <strain evidence="4">DSM 22530</strain>
    </source>
</reference>
<name>A0A1I1T6A4_9BACI</name>
<dbReference type="EMBL" id="FOMR01000002">
    <property type="protein sequence ID" value="SFD50940.1"/>
    <property type="molecule type" value="Genomic_DNA"/>
</dbReference>
<dbReference type="AlphaFoldDB" id="A0A1I1T6A4"/>
<dbReference type="InterPro" id="IPR003675">
    <property type="entry name" value="Rce1/LyrA-like_dom"/>
</dbReference>
<organism evidence="3 4">
    <name type="scientific">Lentibacillus persicus</name>
    <dbReference type="NCBI Taxonomy" id="640948"/>
    <lineage>
        <taxon>Bacteria</taxon>
        <taxon>Bacillati</taxon>
        <taxon>Bacillota</taxon>
        <taxon>Bacilli</taxon>
        <taxon>Bacillales</taxon>
        <taxon>Bacillaceae</taxon>
        <taxon>Lentibacillus</taxon>
    </lineage>
</organism>
<dbReference type="GO" id="GO:0004175">
    <property type="term" value="F:endopeptidase activity"/>
    <property type="evidence" value="ECO:0007669"/>
    <property type="project" value="UniProtKB-ARBA"/>
</dbReference>
<feature type="transmembrane region" description="Helical" evidence="1">
    <location>
        <begin position="97"/>
        <end position="115"/>
    </location>
</feature>
<evidence type="ECO:0000256" key="1">
    <source>
        <dbReference type="SAM" id="Phobius"/>
    </source>
</evidence>
<feature type="domain" description="CAAX prenyl protease 2/Lysostaphin resistance protein A-like" evidence="2">
    <location>
        <begin position="99"/>
        <end position="179"/>
    </location>
</feature>
<feature type="transmembrane region" description="Helical" evidence="1">
    <location>
        <begin position="58"/>
        <end position="77"/>
    </location>
</feature>
<proteinExistence type="predicted"/>
<protein>
    <recommendedName>
        <fullName evidence="2">CAAX prenyl protease 2/Lysostaphin resistance protein A-like domain-containing protein</fullName>
    </recommendedName>
</protein>
<keyword evidence="1" id="KW-0472">Membrane</keyword>
<feature type="transmembrane region" description="Helical" evidence="1">
    <location>
        <begin position="167"/>
        <end position="186"/>
    </location>
</feature>
<dbReference type="GO" id="GO:0080120">
    <property type="term" value="P:CAAX-box protein maturation"/>
    <property type="evidence" value="ECO:0007669"/>
    <property type="project" value="UniProtKB-ARBA"/>
</dbReference>
<dbReference type="Proteomes" id="UP000199474">
    <property type="component" value="Unassembled WGS sequence"/>
</dbReference>
<accession>A0A1I1T6A4</accession>
<feature type="transmembrane region" description="Helical" evidence="1">
    <location>
        <begin position="121"/>
        <end position="137"/>
    </location>
</feature>
<keyword evidence="1" id="KW-1133">Transmembrane helix</keyword>
<dbReference type="Pfam" id="PF02517">
    <property type="entry name" value="Rce1-like"/>
    <property type="match status" value="1"/>
</dbReference>
<keyword evidence="4" id="KW-1185">Reference proteome</keyword>
<feature type="transmembrane region" description="Helical" evidence="1">
    <location>
        <begin position="20"/>
        <end position="38"/>
    </location>
</feature>
<dbReference type="OrthoDB" id="1523022at2"/>
<evidence type="ECO:0000313" key="3">
    <source>
        <dbReference type="EMBL" id="SFD50940.1"/>
    </source>
</evidence>
<evidence type="ECO:0000259" key="2">
    <source>
        <dbReference type="Pfam" id="PF02517"/>
    </source>
</evidence>
<gene>
    <name evidence="3" type="ORF">SAMN05216238_10214</name>
</gene>
<dbReference type="STRING" id="640948.SAMN05216238_10214"/>
<feature type="transmembrane region" description="Helical" evidence="1">
    <location>
        <begin position="144"/>
        <end position="161"/>
    </location>
</feature>
<evidence type="ECO:0000313" key="4">
    <source>
        <dbReference type="Proteomes" id="UP000199474"/>
    </source>
</evidence>
<sequence>MKQSEIVKQLSDRELTQQLVFSQMIMVGLSFLLSFFFFEKMSDWLNYFSFHMSDLILYGVLTGIFIVLIDLLLIRVFPEKYYDDGGINDRIFRNRSVRGIFGIALLVAVTEELLFRGVIQTVFGYIVASVLFAIVHIRYLNKPVLLVSVIFISFYIGYIFVLTENLFVTITAHFTVDFVLGLIIRFKK</sequence>